<accession>A0AAD7Z4J7</accession>
<dbReference type="SUPFAM" id="SSF52540">
    <property type="entry name" value="P-loop containing nucleoside triphosphate hydrolases"/>
    <property type="match status" value="1"/>
</dbReference>
<keyword evidence="2" id="KW-0808">Transferase</keyword>
<evidence type="ECO:0000313" key="5">
    <source>
        <dbReference type="Proteomes" id="UP001233999"/>
    </source>
</evidence>
<dbReference type="EMBL" id="JASPKZ010010677">
    <property type="protein sequence ID" value="KAJ9573813.1"/>
    <property type="molecule type" value="Genomic_DNA"/>
</dbReference>
<reference evidence="4" key="1">
    <citation type="journal article" date="2023" name="IScience">
        <title>Live-bearing cockroach genome reveals convergent evolutionary mechanisms linked to viviparity in insects and beyond.</title>
        <authorList>
            <person name="Fouks B."/>
            <person name="Harrison M.C."/>
            <person name="Mikhailova A.A."/>
            <person name="Marchal E."/>
            <person name="English S."/>
            <person name="Carruthers M."/>
            <person name="Jennings E.C."/>
            <person name="Chiamaka E.L."/>
            <person name="Frigard R.A."/>
            <person name="Pippel M."/>
            <person name="Attardo G.M."/>
            <person name="Benoit J.B."/>
            <person name="Bornberg-Bauer E."/>
            <person name="Tobe S.S."/>
        </authorList>
    </citation>
    <scope>NUCLEOTIDE SEQUENCE</scope>
    <source>
        <strain evidence="4">Stay&amp;Tobe</strain>
    </source>
</reference>
<dbReference type="Gene3D" id="3.40.50.300">
    <property type="entry name" value="P-loop containing nucleotide triphosphate hydrolases"/>
    <property type="match status" value="1"/>
</dbReference>
<evidence type="ECO:0000256" key="2">
    <source>
        <dbReference type="ARBA" id="ARBA00022679"/>
    </source>
</evidence>
<dbReference type="InterPro" id="IPR027417">
    <property type="entry name" value="P-loop_NTPase"/>
</dbReference>
<dbReference type="GO" id="GO:0008146">
    <property type="term" value="F:sulfotransferase activity"/>
    <property type="evidence" value="ECO:0007669"/>
    <property type="project" value="InterPro"/>
</dbReference>
<sequence>MSKKDEFRIEEVQSREIEEFVKSSRRLYTNGMVKIWPPGCTLFTEYKNHVERVRQLEVRPDDVWIITYPKCGTTWTQEMTWLLLNNLDFNTAKNIRLIERSPFMEFACFVSRDEKVTSIDDTLTQTQNLESPRCIKSHLPKQLLPKQLWTVKPKIIYVTREPKDVAASYYHHHRLLYGYTGSWEQFVNAFTGSYEFWKIRNEENVLITSFEEMKKNLPAVIKSVAKFLDRTLSPEQLEQLCDHLSFDSMKNNPAVTMESEMALFDNSHLGGKVQPFIRKGQVGGWKSEFTPELAQKIDKWTADNLKGKDYLHQH</sequence>
<name>A0AAD7Z4J7_DIPPU</name>
<comment type="similarity">
    <text evidence="1">Belongs to the sulfotransferase 1 family.</text>
</comment>
<reference evidence="4" key="2">
    <citation type="submission" date="2023-05" db="EMBL/GenBank/DDBJ databases">
        <authorList>
            <person name="Fouks B."/>
        </authorList>
    </citation>
    <scope>NUCLEOTIDE SEQUENCE</scope>
    <source>
        <strain evidence="4">Stay&amp;Tobe</strain>
        <tissue evidence="4">Testes</tissue>
    </source>
</reference>
<proteinExistence type="inferred from homology"/>
<keyword evidence="5" id="KW-1185">Reference proteome</keyword>
<dbReference type="InterPro" id="IPR000863">
    <property type="entry name" value="Sulfotransferase_dom"/>
</dbReference>
<dbReference type="Proteomes" id="UP001233999">
    <property type="component" value="Unassembled WGS sequence"/>
</dbReference>
<organism evidence="4 5">
    <name type="scientific">Diploptera punctata</name>
    <name type="common">Pacific beetle cockroach</name>
    <dbReference type="NCBI Taxonomy" id="6984"/>
    <lineage>
        <taxon>Eukaryota</taxon>
        <taxon>Metazoa</taxon>
        <taxon>Ecdysozoa</taxon>
        <taxon>Arthropoda</taxon>
        <taxon>Hexapoda</taxon>
        <taxon>Insecta</taxon>
        <taxon>Pterygota</taxon>
        <taxon>Neoptera</taxon>
        <taxon>Polyneoptera</taxon>
        <taxon>Dictyoptera</taxon>
        <taxon>Blattodea</taxon>
        <taxon>Blaberoidea</taxon>
        <taxon>Blaberidae</taxon>
        <taxon>Diplopterinae</taxon>
        <taxon>Diploptera</taxon>
    </lineage>
</organism>
<gene>
    <name evidence="4" type="ORF">L9F63_008795</name>
</gene>
<dbReference type="Pfam" id="PF00685">
    <property type="entry name" value="Sulfotransfer_1"/>
    <property type="match status" value="1"/>
</dbReference>
<evidence type="ECO:0000256" key="1">
    <source>
        <dbReference type="ARBA" id="ARBA00005771"/>
    </source>
</evidence>
<evidence type="ECO:0000313" key="4">
    <source>
        <dbReference type="EMBL" id="KAJ9573813.1"/>
    </source>
</evidence>
<dbReference type="PANTHER" id="PTHR11783">
    <property type="entry name" value="SULFOTRANSFERASE SULT"/>
    <property type="match status" value="1"/>
</dbReference>
<protein>
    <recommendedName>
        <fullName evidence="3">Sulfotransferase domain-containing protein</fullName>
    </recommendedName>
</protein>
<feature type="domain" description="Sulfotransferase" evidence="3">
    <location>
        <begin position="60"/>
        <end position="307"/>
    </location>
</feature>
<comment type="caution">
    <text evidence="4">The sequence shown here is derived from an EMBL/GenBank/DDBJ whole genome shotgun (WGS) entry which is preliminary data.</text>
</comment>
<evidence type="ECO:0000259" key="3">
    <source>
        <dbReference type="Pfam" id="PF00685"/>
    </source>
</evidence>
<dbReference type="AlphaFoldDB" id="A0AAD7Z4J7"/>